<dbReference type="EMBL" id="KN826719">
    <property type="protein sequence ID" value="KIK78081.1"/>
    <property type="molecule type" value="Genomic_DNA"/>
</dbReference>
<keyword evidence="3" id="KW-1185">Reference proteome</keyword>
<dbReference type="InParanoid" id="A0A0D0D3F1"/>
<protein>
    <submittedName>
        <fullName evidence="2">Uncharacterized protein</fullName>
    </submittedName>
</protein>
<proteinExistence type="predicted"/>
<keyword evidence="1" id="KW-0732">Signal</keyword>
<evidence type="ECO:0000313" key="3">
    <source>
        <dbReference type="Proteomes" id="UP000054538"/>
    </source>
</evidence>
<gene>
    <name evidence="2" type="ORF">PAXRUDRAFT_344693</name>
</gene>
<dbReference type="Proteomes" id="UP000054538">
    <property type="component" value="Unassembled WGS sequence"/>
</dbReference>
<organism evidence="2 3">
    <name type="scientific">Paxillus rubicundulus Ve08.2h10</name>
    <dbReference type="NCBI Taxonomy" id="930991"/>
    <lineage>
        <taxon>Eukaryota</taxon>
        <taxon>Fungi</taxon>
        <taxon>Dikarya</taxon>
        <taxon>Basidiomycota</taxon>
        <taxon>Agaricomycotina</taxon>
        <taxon>Agaricomycetes</taxon>
        <taxon>Agaricomycetidae</taxon>
        <taxon>Boletales</taxon>
        <taxon>Paxilineae</taxon>
        <taxon>Paxillaceae</taxon>
        <taxon>Paxillus</taxon>
    </lineage>
</organism>
<reference evidence="2 3" key="1">
    <citation type="submission" date="2014-04" db="EMBL/GenBank/DDBJ databases">
        <authorList>
            <consortium name="DOE Joint Genome Institute"/>
            <person name="Kuo A."/>
            <person name="Kohler A."/>
            <person name="Jargeat P."/>
            <person name="Nagy L.G."/>
            <person name="Floudas D."/>
            <person name="Copeland A."/>
            <person name="Barry K.W."/>
            <person name="Cichocki N."/>
            <person name="Veneault-Fourrey C."/>
            <person name="LaButti K."/>
            <person name="Lindquist E.A."/>
            <person name="Lipzen A."/>
            <person name="Lundell T."/>
            <person name="Morin E."/>
            <person name="Murat C."/>
            <person name="Sun H."/>
            <person name="Tunlid A."/>
            <person name="Henrissat B."/>
            <person name="Grigoriev I.V."/>
            <person name="Hibbett D.S."/>
            <person name="Martin F."/>
            <person name="Nordberg H.P."/>
            <person name="Cantor M.N."/>
            <person name="Hua S.X."/>
        </authorList>
    </citation>
    <scope>NUCLEOTIDE SEQUENCE [LARGE SCALE GENOMIC DNA]</scope>
    <source>
        <strain evidence="2 3">Ve08.2h10</strain>
    </source>
</reference>
<name>A0A0D0D3F1_9AGAM</name>
<dbReference type="AlphaFoldDB" id="A0A0D0D3F1"/>
<feature type="signal peptide" evidence="1">
    <location>
        <begin position="1"/>
        <end position="27"/>
    </location>
</feature>
<sequence>MKNFLTLLATITSLSAYILVGVLGAQAKCPICPSSLNGVSLSRSCTNANLSITSCIYPQGKSSVTCSYSSNGSVRSGSDPKCPNKVSTATGHCGCSTMGLVHE</sequence>
<evidence type="ECO:0000313" key="2">
    <source>
        <dbReference type="EMBL" id="KIK78081.1"/>
    </source>
</evidence>
<dbReference type="HOGENOM" id="CLU_150821_1_0_1"/>
<evidence type="ECO:0000256" key="1">
    <source>
        <dbReference type="SAM" id="SignalP"/>
    </source>
</evidence>
<reference evidence="3" key="2">
    <citation type="submission" date="2015-01" db="EMBL/GenBank/DDBJ databases">
        <title>Evolutionary Origins and Diversification of the Mycorrhizal Mutualists.</title>
        <authorList>
            <consortium name="DOE Joint Genome Institute"/>
            <consortium name="Mycorrhizal Genomics Consortium"/>
            <person name="Kohler A."/>
            <person name="Kuo A."/>
            <person name="Nagy L.G."/>
            <person name="Floudas D."/>
            <person name="Copeland A."/>
            <person name="Barry K.W."/>
            <person name="Cichocki N."/>
            <person name="Veneault-Fourrey C."/>
            <person name="LaButti K."/>
            <person name="Lindquist E.A."/>
            <person name="Lipzen A."/>
            <person name="Lundell T."/>
            <person name="Morin E."/>
            <person name="Murat C."/>
            <person name="Riley R."/>
            <person name="Ohm R."/>
            <person name="Sun H."/>
            <person name="Tunlid A."/>
            <person name="Henrissat B."/>
            <person name="Grigoriev I.V."/>
            <person name="Hibbett D.S."/>
            <person name="Martin F."/>
        </authorList>
    </citation>
    <scope>NUCLEOTIDE SEQUENCE [LARGE SCALE GENOMIC DNA]</scope>
    <source>
        <strain evidence="3">Ve08.2h10</strain>
    </source>
</reference>
<feature type="chain" id="PRO_5002208353" evidence="1">
    <location>
        <begin position="28"/>
        <end position="103"/>
    </location>
</feature>
<accession>A0A0D0D3F1</accession>